<dbReference type="OrthoDB" id="5877451at2759"/>
<gene>
    <name evidence="2" type="ORF">HPLM_LOCUS19463</name>
</gene>
<sequence>MKRKILMVRDYAKFLNFPEFFPLTFIYIYIYIYISLLLAKKMVVVTISLSQCHQLITSFQSLTFFIFEMIFIRLPMTGAVTMLICKIPMNFLITFVYVLFYYLNYAMIYSTLAISLLRVTAVLRPIDSSKVCSGIISVLISTSYSFYNVHYCSLGANESVVYNMVPNTCDGVLHTYSRFSTRIRICYRLPRGKLLSSSRLYETTK</sequence>
<feature type="transmembrane region" description="Helical" evidence="1">
    <location>
        <begin position="20"/>
        <end position="39"/>
    </location>
</feature>
<dbReference type="AlphaFoldDB" id="A0A3P7XS29"/>
<keyword evidence="1" id="KW-1133">Transmembrane helix</keyword>
<keyword evidence="1" id="KW-0812">Transmembrane</keyword>
<proteinExistence type="predicted"/>
<keyword evidence="3" id="KW-1185">Reference proteome</keyword>
<keyword evidence="1" id="KW-0472">Membrane</keyword>
<dbReference type="STRING" id="6290.A0A3P7XS29"/>
<dbReference type="Proteomes" id="UP000268014">
    <property type="component" value="Unassembled WGS sequence"/>
</dbReference>
<protein>
    <submittedName>
        <fullName evidence="2">Uncharacterized protein</fullName>
    </submittedName>
</protein>
<dbReference type="EMBL" id="UZAF01021343">
    <property type="protein sequence ID" value="VDO77376.1"/>
    <property type="molecule type" value="Genomic_DNA"/>
</dbReference>
<evidence type="ECO:0000313" key="2">
    <source>
        <dbReference type="EMBL" id="VDO77376.1"/>
    </source>
</evidence>
<reference evidence="2 3" key="1">
    <citation type="submission" date="2018-11" db="EMBL/GenBank/DDBJ databases">
        <authorList>
            <consortium name="Pathogen Informatics"/>
        </authorList>
    </citation>
    <scope>NUCLEOTIDE SEQUENCE [LARGE SCALE GENOMIC DNA]</scope>
    <source>
        <strain evidence="2 3">MHpl1</strain>
    </source>
</reference>
<evidence type="ECO:0000313" key="3">
    <source>
        <dbReference type="Proteomes" id="UP000268014"/>
    </source>
</evidence>
<dbReference type="Pfam" id="PF10322">
    <property type="entry name" value="7TM_GPCR_Sru"/>
    <property type="match status" value="1"/>
</dbReference>
<accession>A0A3P7XS29</accession>
<evidence type="ECO:0000256" key="1">
    <source>
        <dbReference type="SAM" id="Phobius"/>
    </source>
</evidence>
<dbReference type="InterPro" id="IPR003839">
    <property type="entry name" value="7TM_GPCR_serpentine_rcpt_Sru"/>
</dbReference>
<organism evidence="2 3">
    <name type="scientific">Haemonchus placei</name>
    <name type="common">Barber's pole worm</name>
    <dbReference type="NCBI Taxonomy" id="6290"/>
    <lineage>
        <taxon>Eukaryota</taxon>
        <taxon>Metazoa</taxon>
        <taxon>Ecdysozoa</taxon>
        <taxon>Nematoda</taxon>
        <taxon>Chromadorea</taxon>
        <taxon>Rhabditida</taxon>
        <taxon>Rhabditina</taxon>
        <taxon>Rhabditomorpha</taxon>
        <taxon>Strongyloidea</taxon>
        <taxon>Trichostrongylidae</taxon>
        <taxon>Haemonchus</taxon>
    </lineage>
</organism>
<name>A0A3P7XS29_HAEPC</name>